<dbReference type="EMBL" id="QURR01000030">
    <property type="protein sequence ID" value="RGE41151.1"/>
    <property type="molecule type" value="Genomic_DNA"/>
</dbReference>
<reference evidence="1 2" key="1">
    <citation type="submission" date="2018-08" db="EMBL/GenBank/DDBJ databases">
        <title>Comamonas testosteroni strain SWCO2.</title>
        <authorList>
            <person name="Jiang N."/>
            <person name="Zhang X.Z."/>
        </authorList>
    </citation>
    <scope>NUCLEOTIDE SEQUENCE [LARGE SCALE GENOMIC DNA]</scope>
    <source>
        <strain evidence="1 2">SWCO2</strain>
    </source>
</reference>
<organism evidence="1 2">
    <name type="scientific">Comamonas testosteroni</name>
    <name type="common">Pseudomonas testosteroni</name>
    <dbReference type="NCBI Taxonomy" id="285"/>
    <lineage>
        <taxon>Bacteria</taxon>
        <taxon>Pseudomonadati</taxon>
        <taxon>Pseudomonadota</taxon>
        <taxon>Betaproteobacteria</taxon>
        <taxon>Burkholderiales</taxon>
        <taxon>Comamonadaceae</taxon>
        <taxon>Comamonas</taxon>
    </lineage>
</organism>
<gene>
    <name evidence="1" type="ORF">DZC30_18945</name>
</gene>
<accession>A0A373FAE5</accession>
<evidence type="ECO:0000313" key="2">
    <source>
        <dbReference type="Proteomes" id="UP000261948"/>
    </source>
</evidence>
<dbReference type="Proteomes" id="UP000261948">
    <property type="component" value="Unassembled WGS sequence"/>
</dbReference>
<sequence length="113" mass="13375">MAFSEFEQKRITKVVSGFIEKHRPPAHLREQLDLTFSIERQSVVLLEKRRLMDGEMIECPFAKATWVKTQEVWKLYWQRADLKWHSYQPVPSVSSIEAVCRVIDEDVFGCFWG</sequence>
<evidence type="ECO:0000313" key="1">
    <source>
        <dbReference type="EMBL" id="RGE41151.1"/>
    </source>
</evidence>
<dbReference type="Pfam" id="PF11225">
    <property type="entry name" value="DUF3024"/>
    <property type="match status" value="1"/>
</dbReference>
<proteinExistence type="predicted"/>
<dbReference type="InterPro" id="IPR021388">
    <property type="entry name" value="DUF3024"/>
</dbReference>
<comment type="caution">
    <text evidence="1">The sequence shown here is derived from an EMBL/GenBank/DDBJ whole genome shotgun (WGS) entry which is preliminary data.</text>
</comment>
<keyword evidence="2" id="KW-1185">Reference proteome</keyword>
<name>A0A373FAE5_COMTE</name>
<dbReference type="OrthoDB" id="1362002at2"/>
<protein>
    <submittedName>
        <fullName evidence="1">DUF3024 domain-containing protein</fullName>
    </submittedName>
</protein>
<dbReference type="AlphaFoldDB" id="A0A373FAE5"/>